<feature type="transmembrane region" description="Helical" evidence="1">
    <location>
        <begin position="252"/>
        <end position="269"/>
    </location>
</feature>
<dbReference type="AlphaFoldDB" id="A0A7V8HQW8"/>
<keyword evidence="1" id="KW-0472">Membrane</keyword>
<keyword evidence="2" id="KW-0547">Nucleotide-binding</keyword>
<keyword evidence="2" id="KW-0067">ATP-binding</keyword>
<dbReference type="EMBL" id="JGZJ01000006">
    <property type="protein sequence ID" value="KFI83584.1"/>
    <property type="molecule type" value="Genomic_DNA"/>
</dbReference>
<keyword evidence="1" id="KW-1133">Transmembrane helix</keyword>
<keyword evidence="1" id="KW-0812">Transmembrane</keyword>
<organism evidence="2 3">
    <name type="scientific">Bifidobacterium pullorum</name>
    <dbReference type="NCBI Taxonomy" id="78448"/>
    <lineage>
        <taxon>Bacteria</taxon>
        <taxon>Bacillati</taxon>
        <taxon>Actinomycetota</taxon>
        <taxon>Actinomycetes</taxon>
        <taxon>Bifidobacteriales</taxon>
        <taxon>Bifidobacteriaceae</taxon>
        <taxon>Bifidobacterium</taxon>
    </lineage>
</organism>
<proteinExistence type="predicted"/>
<name>A0A7V8HQW8_9BIFI</name>
<feature type="transmembrane region" description="Helical" evidence="1">
    <location>
        <begin position="290"/>
        <end position="321"/>
    </location>
</feature>
<gene>
    <name evidence="2" type="ORF">BPULL_1774</name>
</gene>
<feature type="transmembrane region" description="Helical" evidence="1">
    <location>
        <begin position="327"/>
        <end position="353"/>
    </location>
</feature>
<reference evidence="2 3" key="1">
    <citation type="submission" date="2014-03" db="EMBL/GenBank/DDBJ databases">
        <title>Genomics of Bifidobacteria.</title>
        <authorList>
            <person name="Ventura M."/>
            <person name="Milani C."/>
            <person name="Lugli G.A."/>
        </authorList>
    </citation>
    <scope>NUCLEOTIDE SEQUENCE [LARGE SCALE GENOMIC DNA]</scope>
    <source>
        <strain evidence="2 3">LMG 21816</strain>
    </source>
</reference>
<dbReference type="Proteomes" id="UP000029109">
    <property type="component" value="Unassembled WGS sequence"/>
</dbReference>
<accession>A0A7V8HQW8</accession>
<comment type="caution">
    <text evidence="2">The sequence shown here is derived from an EMBL/GenBank/DDBJ whole genome shotgun (WGS) entry which is preliminary data.</text>
</comment>
<sequence length="365" mass="38270">MRLGSVLSEAMRNIAAGTSRAFLLFLAVLLSGGLLGGYEAMTVMALEQEAATRIHADADVKSVVGGSVDGVTCDRLTEVDGGPSASGAMRAGPQIVPKSTPGRDIASYEVTPGMLALVIAGEDDPTLAADAGGVWVSNVMANDFGLTVGSRFETEQGTSTVSGVFDWPNDGRDTRFAYAVLTPVSADDGRTFEECWAKQWPVSDETDGLLYSTVIITEQGAQSTSVGVTQVNKGFDSRYDATGGYLARMTRWMPLIALAVGLLLGAVSVRRRRLEYAGALHSGQTKGAQLFGIAVETVLWAGLATAASCSLLAAVCVRLAASDPLMVLAAAIRTPLALFAGTVCAALVSGLLIRESQLFRYFKNR</sequence>
<protein>
    <submittedName>
        <fullName evidence="2">ABC transporter, ATP-binding protein</fullName>
    </submittedName>
</protein>
<evidence type="ECO:0000256" key="1">
    <source>
        <dbReference type="SAM" id="Phobius"/>
    </source>
</evidence>
<evidence type="ECO:0000313" key="2">
    <source>
        <dbReference type="EMBL" id="KFI83584.1"/>
    </source>
</evidence>
<dbReference type="GO" id="GO:0005524">
    <property type="term" value="F:ATP binding"/>
    <property type="evidence" value="ECO:0007669"/>
    <property type="project" value="UniProtKB-KW"/>
</dbReference>
<evidence type="ECO:0000313" key="3">
    <source>
        <dbReference type="Proteomes" id="UP000029109"/>
    </source>
</evidence>